<dbReference type="PANTHER" id="PTHR47524:SF1">
    <property type="entry name" value="20S RRNA ACCUMULATION PROTEIN 4"/>
    <property type="match status" value="1"/>
</dbReference>
<gene>
    <name evidence="3" type="primary">tsr401</name>
    <name evidence="2" type="ORF">SJAG_02911</name>
</gene>
<dbReference type="PANTHER" id="PTHR47524">
    <property type="entry name" value="20S RRNA ACCUMULATION PROTEIN 4"/>
    <property type="match status" value="1"/>
</dbReference>
<dbReference type="OrthoDB" id="2018246at2759"/>
<proteinExistence type="predicted"/>
<accession>B6K1I1</accession>
<dbReference type="Pfam" id="PF04194">
    <property type="entry name" value="PDCD2_C"/>
    <property type="match status" value="1"/>
</dbReference>
<dbReference type="GeneID" id="7048593"/>
<dbReference type="RefSeq" id="XP_002174095.1">
    <property type="nucleotide sequence ID" value="XM_002174059.1"/>
</dbReference>
<evidence type="ECO:0000313" key="4">
    <source>
        <dbReference type="Proteomes" id="UP000001744"/>
    </source>
</evidence>
<dbReference type="HOGENOM" id="CLU_031771_1_1_1"/>
<dbReference type="GO" id="GO:0030490">
    <property type="term" value="P:maturation of SSU-rRNA"/>
    <property type="evidence" value="ECO:0000318"/>
    <property type="project" value="GO_Central"/>
</dbReference>
<evidence type="ECO:0000313" key="3">
    <source>
        <dbReference type="JaponicusDB" id="SJAG_02911"/>
    </source>
</evidence>
<name>B6K1I1_SCHJY</name>
<evidence type="ECO:0000259" key="1">
    <source>
        <dbReference type="Pfam" id="PF04194"/>
    </source>
</evidence>
<reference evidence="2 4" key="1">
    <citation type="journal article" date="2011" name="Science">
        <title>Comparative functional genomics of the fission yeasts.</title>
        <authorList>
            <person name="Rhind N."/>
            <person name="Chen Z."/>
            <person name="Yassour M."/>
            <person name="Thompson D.A."/>
            <person name="Haas B.J."/>
            <person name="Habib N."/>
            <person name="Wapinski I."/>
            <person name="Roy S."/>
            <person name="Lin M.F."/>
            <person name="Heiman D.I."/>
            <person name="Young S.K."/>
            <person name="Furuya K."/>
            <person name="Guo Y."/>
            <person name="Pidoux A."/>
            <person name="Chen H.M."/>
            <person name="Robbertse B."/>
            <person name="Goldberg J.M."/>
            <person name="Aoki K."/>
            <person name="Bayne E.H."/>
            <person name="Berlin A.M."/>
            <person name="Desjardins C.A."/>
            <person name="Dobbs E."/>
            <person name="Dukaj L."/>
            <person name="Fan L."/>
            <person name="FitzGerald M.G."/>
            <person name="French C."/>
            <person name="Gujja S."/>
            <person name="Hansen K."/>
            <person name="Keifenheim D."/>
            <person name="Levin J.Z."/>
            <person name="Mosher R.A."/>
            <person name="Mueller C.A."/>
            <person name="Pfiffner J."/>
            <person name="Priest M."/>
            <person name="Russ C."/>
            <person name="Smialowska A."/>
            <person name="Swoboda P."/>
            <person name="Sykes S.M."/>
            <person name="Vaughn M."/>
            <person name="Vengrova S."/>
            <person name="Yoder R."/>
            <person name="Zeng Q."/>
            <person name="Allshire R."/>
            <person name="Baulcombe D."/>
            <person name="Birren B.W."/>
            <person name="Brown W."/>
            <person name="Ekwall K."/>
            <person name="Kellis M."/>
            <person name="Leatherwood J."/>
            <person name="Levin H."/>
            <person name="Margalit H."/>
            <person name="Martienssen R."/>
            <person name="Nieduszynski C.A."/>
            <person name="Spatafora J.W."/>
            <person name="Friedman N."/>
            <person name="Dalgaard J.Z."/>
            <person name="Baumann P."/>
            <person name="Niki H."/>
            <person name="Regev A."/>
            <person name="Nusbaum C."/>
        </authorList>
    </citation>
    <scope>NUCLEOTIDE SEQUENCE [LARGE SCALE GENOMIC DNA]</scope>
    <source>
        <strain evidence="4">yFS275 / FY16936</strain>
    </source>
</reference>
<dbReference type="Proteomes" id="UP000001744">
    <property type="component" value="Unassembled WGS sequence"/>
</dbReference>
<dbReference type="JaponicusDB" id="SJAG_02911">
    <property type="gene designation" value="tsr401"/>
</dbReference>
<dbReference type="STRING" id="402676.B6K1I1"/>
<sequence length="376" mass="42196">MSSGRSYTTQTWLGFPDAKLCDSEAPDAYSSFLGGSPVFFGQHSCNPELLRCGRCKEYMQFVLQCYSPLEGDDTKERALYIWMCHNASCKRNPEGVRCLRGERLLKNTEQETKESPQKTKDLSTNVAQKPTFVNPFSAPSSNATEFANPFCSSSTQQLSNPFLSSTSQKTPFSQIAAKHATKKDPVVVHETQSAKRTRFTNSFTYPEEIPQFPGTYIAFDKEVIPIKQQGKSKKEKQLMLDATADPSDWGQEGYEKSPAVFEKAFRQFTERIAFNPQQCVRYERGGAALLSSFRDQLGSSIRSALNGNKNPFPNCRHCNSPRVFELQLVPQTISLLDDMVSEWTSVLVATCAMDCLPSVDQDMCGFVDEWVGIQFE</sequence>
<keyword evidence="4" id="KW-1185">Reference proteome</keyword>
<feature type="domain" description="Programmed cell death protein 2 C-terminal" evidence="1">
    <location>
        <begin position="263"/>
        <end position="374"/>
    </location>
</feature>
<dbReference type="GO" id="GO:0005737">
    <property type="term" value="C:cytoplasm"/>
    <property type="evidence" value="ECO:0007669"/>
    <property type="project" value="InterPro"/>
</dbReference>
<protein>
    <submittedName>
        <fullName evidence="2">Programmed cell death protein</fullName>
    </submittedName>
</protein>
<dbReference type="OMA" id="MPGPWAD"/>
<evidence type="ECO:0000313" key="2">
    <source>
        <dbReference type="EMBL" id="EEB07802.1"/>
    </source>
</evidence>
<dbReference type="InterPro" id="IPR007320">
    <property type="entry name" value="PDCD2_C"/>
</dbReference>
<dbReference type="eggNOG" id="KOG2061">
    <property type="taxonomic scope" value="Eukaryota"/>
</dbReference>
<organism evidence="2 4">
    <name type="scientific">Schizosaccharomyces japonicus (strain yFS275 / FY16936)</name>
    <name type="common">Fission yeast</name>
    <dbReference type="NCBI Taxonomy" id="402676"/>
    <lineage>
        <taxon>Eukaryota</taxon>
        <taxon>Fungi</taxon>
        <taxon>Dikarya</taxon>
        <taxon>Ascomycota</taxon>
        <taxon>Taphrinomycotina</taxon>
        <taxon>Schizosaccharomycetes</taxon>
        <taxon>Schizosaccharomycetales</taxon>
        <taxon>Schizosaccharomycetaceae</taxon>
        <taxon>Schizosaccharomyces</taxon>
    </lineage>
</organism>
<dbReference type="EMBL" id="KE651166">
    <property type="protein sequence ID" value="EEB07802.1"/>
    <property type="molecule type" value="Genomic_DNA"/>
</dbReference>
<dbReference type="AlphaFoldDB" id="B6K1I1"/>
<dbReference type="VEuPathDB" id="FungiDB:SJAG_02911"/>